<sequence length="95" mass="11252">MFAEEMWSYMDEEVRAAYGRPYFNDVVASRMLINRSGEANLTSVTDALADALVQKYPQERYQPMGLDLFIRVFVAQHFPEWVYDYFFIEFMNKLG</sequence>
<dbReference type="PANTHER" id="PTHR43313:SF36">
    <property type="entry name" value="D-BETA-HYDROXYBUTYRATE DEHYDROGENASE, MITOCHONDRIAL"/>
    <property type="match status" value="1"/>
</dbReference>
<dbReference type="PANTHER" id="PTHR43313">
    <property type="entry name" value="SHORT-CHAIN DEHYDROGENASE/REDUCTASE FAMILY 9C"/>
    <property type="match status" value="1"/>
</dbReference>
<evidence type="ECO:0000313" key="1">
    <source>
        <dbReference type="EMBL" id="KAK7086743.1"/>
    </source>
</evidence>
<accession>A0AAN9AH02</accession>
<dbReference type="Proteomes" id="UP001381693">
    <property type="component" value="Unassembled WGS sequence"/>
</dbReference>
<comment type="caution">
    <text evidence="1">The sequence shown here is derived from an EMBL/GenBank/DDBJ whole genome shotgun (WGS) entry which is preliminary data.</text>
</comment>
<dbReference type="EC" id="1.1.1.30" evidence="1"/>
<keyword evidence="2" id="KW-1185">Reference proteome</keyword>
<organism evidence="1 2">
    <name type="scientific">Halocaridina rubra</name>
    <name type="common">Hawaiian red shrimp</name>
    <dbReference type="NCBI Taxonomy" id="373956"/>
    <lineage>
        <taxon>Eukaryota</taxon>
        <taxon>Metazoa</taxon>
        <taxon>Ecdysozoa</taxon>
        <taxon>Arthropoda</taxon>
        <taxon>Crustacea</taxon>
        <taxon>Multicrustacea</taxon>
        <taxon>Malacostraca</taxon>
        <taxon>Eumalacostraca</taxon>
        <taxon>Eucarida</taxon>
        <taxon>Decapoda</taxon>
        <taxon>Pleocyemata</taxon>
        <taxon>Caridea</taxon>
        <taxon>Atyoidea</taxon>
        <taxon>Atyidae</taxon>
        <taxon>Halocaridina</taxon>
    </lineage>
</organism>
<protein>
    <submittedName>
        <fullName evidence="1">(2R,3R)-2,3-butanediol dehydrogenase</fullName>
        <ecNumber evidence="1">1.1.1.30</ecNumber>
    </submittedName>
</protein>
<dbReference type="GO" id="GO:0008202">
    <property type="term" value="P:steroid metabolic process"/>
    <property type="evidence" value="ECO:0007669"/>
    <property type="project" value="TreeGrafter"/>
</dbReference>
<keyword evidence="1" id="KW-0560">Oxidoreductase</keyword>
<proteinExistence type="predicted"/>
<dbReference type="EMBL" id="JAXCGZ010000090">
    <property type="protein sequence ID" value="KAK7086743.1"/>
    <property type="molecule type" value="Genomic_DNA"/>
</dbReference>
<name>A0AAN9AH02_HALRR</name>
<dbReference type="GO" id="GO:0003858">
    <property type="term" value="F:3-hydroxybutyrate dehydrogenase activity"/>
    <property type="evidence" value="ECO:0007669"/>
    <property type="project" value="UniProtKB-EC"/>
</dbReference>
<gene>
    <name evidence="1" type="primary">BDH1_3</name>
    <name evidence="1" type="ORF">SK128_017407</name>
</gene>
<evidence type="ECO:0000313" key="2">
    <source>
        <dbReference type="Proteomes" id="UP001381693"/>
    </source>
</evidence>
<reference evidence="1 2" key="1">
    <citation type="submission" date="2023-11" db="EMBL/GenBank/DDBJ databases">
        <title>Halocaridina rubra genome assembly.</title>
        <authorList>
            <person name="Smith C."/>
        </authorList>
    </citation>
    <scope>NUCLEOTIDE SEQUENCE [LARGE SCALE GENOMIC DNA]</scope>
    <source>
        <strain evidence="1">EP-1</strain>
        <tissue evidence="1">Whole</tissue>
    </source>
</reference>
<dbReference type="AlphaFoldDB" id="A0AAN9AH02"/>